<dbReference type="HOGENOM" id="CLU_2110734_0_0_1"/>
<dbReference type="Proteomes" id="UP000054248">
    <property type="component" value="Unassembled WGS sequence"/>
</dbReference>
<dbReference type="EMBL" id="KN822944">
    <property type="protein sequence ID" value="KIO34164.1"/>
    <property type="molecule type" value="Genomic_DNA"/>
</dbReference>
<accession>A0A0C3QY80</accession>
<dbReference type="AlphaFoldDB" id="A0A0C3QY80"/>
<evidence type="ECO:0000313" key="2">
    <source>
        <dbReference type="Proteomes" id="UP000054248"/>
    </source>
</evidence>
<reference evidence="1 2" key="1">
    <citation type="submission" date="2014-04" db="EMBL/GenBank/DDBJ databases">
        <authorList>
            <consortium name="DOE Joint Genome Institute"/>
            <person name="Kuo A."/>
            <person name="Girlanda M."/>
            <person name="Perotto S."/>
            <person name="Kohler A."/>
            <person name="Nagy L.G."/>
            <person name="Floudas D."/>
            <person name="Copeland A."/>
            <person name="Barry K.W."/>
            <person name="Cichocki N."/>
            <person name="Veneault-Fourrey C."/>
            <person name="LaButti K."/>
            <person name="Lindquist E.A."/>
            <person name="Lipzen A."/>
            <person name="Lundell T."/>
            <person name="Morin E."/>
            <person name="Murat C."/>
            <person name="Sun H."/>
            <person name="Tunlid A."/>
            <person name="Henrissat B."/>
            <person name="Grigoriev I.V."/>
            <person name="Hibbett D.S."/>
            <person name="Martin F."/>
            <person name="Nordberg H.P."/>
            <person name="Cantor M.N."/>
            <person name="Hua S.X."/>
        </authorList>
    </citation>
    <scope>NUCLEOTIDE SEQUENCE [LARGE SCALE GENOMIC DNA]</scope>
    <source>
        <strain evidence="1 2">MUT 4182</strain>
    </source>
</reference>
<reference evidence="2" key="2">
    <citation type="submission" date="2015-01" db="EMBL/GenBank/DDBJ databases">
        <title>Evolutionary Origins and Diversification of the Mycorrhizal Mutualists.</title>
        <authorList>
            <consortium name="DOE Joint Genome Institute"/>
            <consortium name="Mycorrhizal Genomics Consortium"/>
            <person name="Kohler A."/>
            <person name="Kuo A."/>
            <person name="Nagy L.G."/>
            <person name="Floudas D."/>
            <person name="Copeland A."/>
            <person name="Barry K.W."/>
            <person name="Cichocki N."/>
            <person name="Veneault-Fourrey C."/>
            <person name="LaButti K."/>
            <person name="Lindquist E.A."/>
            <person name="Lipzen A."/>
            <person name="Lundell T."/>
            <person name="Morin E."/>
            <person name="Murat C."/>
            <person name="Riley R."/>
            <person name="Ohm R."/>
            <person name="Sun H."/>
            <person name="Tunlid A."/>
            <person name="Henrissat B."/>
            <person name="Grigoriev I.V."/>
            <person name="Hibbett D.S."/>
            <person name="Martin F."/>
        </authorList>
    </citation>
    <scope>NUCLEOTIDE SEQUENCE [LARGE SCALE GENOMIC DNA]</scope>
    <source>
        <strain evidence="2">MUT 4182</strain>
    </source>
</reference>
<keyword evidence="2" id="KW-1185">Reference proteome</keyword>
<sequence>MVQESIKVEVEGLYKKEPSLGFEQLLSGGSRLDHCGLRLDETQLRLEPQPSRNRQPGGQTYGDYCRGLETVFPEKEEILRGCLISRALRNDSQQQAGQLQGLAYGAVAGEHTGRR</sequence>
<organism evidence="1 2">
    <name type="scientific">Tulasnella calospora MUT 4182</name>
    <dbReference type="NCBI Taxonomy" id="1051891"/>
    <lineage>
        <taxon>Eukaryota</taxon>
        <taxon>Fungi</taxon>
        <taxon>Dikarya</taxon>
        <taxon>Basidiomycota</taxon>
        <taxon>Agaricomycotina</taxon>
        <taxon>Agaricomycetes</taxon>
        <taxon>Cantharellales</taxon>
        <taxon>Tulasnellaceae</taxon>
        <taxon>Tulasnella</taxon>
    </lineage>
</organism>
<name>A0A0C3QY80_9AGAM</name>
<proteinExistence type="predicted"/>
<protein>
    <submittedName>
        <fullName evidence="1">Uncharacterized protein</fullName>
    </submittedName>
</protein>
<gene>
    <name evidence="1" type="ORF">M407DRAFT_223829</name>
</gene>
<evidence type="ECO:0000313" key="1">
    <source>
        <dbReference type="EMBL" id="KIO34164.1"/>
    </source>
</evidence>